<dbReference type="InterPro" id="IPR001173">
    <property type="entry name" value="Glyco_trans_2-like"/>
</dbReference>
<name>G9WNP7_9FIRM</name>
<dbReference type="PATRIC" id="fig|796943.3.peg.1399"/>
<dbReference type="Proteomes" id="UP000018461">
    <property type="component" value="Unassembled WGS sequence"/>
</dbReference>
<dbReference type="InterPro" id="IPR029044">
    <property type="entry name" value="Nucleotide-diphossugar_trans"/>
</dbReference>
<keyword evidence="3" id="KW-1185">Reference proteome</keyword>
<evidence type="ECO:0000313" key="2">
    <source>
        <dbReference type="EMBL" id="EHL10784.1"/>
    </source>
</evidence>
<dbReference type="EMBL" id="AFZC02000003">
    <property type="protein sequence ID" value="EHL10784.1"/>
    <property type="molecule type" value="Genomic_DNA"/>
</dbReference>
<dbReference type="SUPFAM" id="SSF53448">
    <property type="entry name" value="Nucleotide-diphospho-sugar transferases"/>
    <property type="match status" value="1"/>
</dbReference>
<evidence type="ECO:0000313" key="3">
    <source>
        <dbReference type="Proteomes" id="UP000018461"/>
    </source>
</evidence>
<gene>
    <name evidence="2" type="ORF">HMPREF9625_00980</name>
</gene>
<organism evidence="2 3">
    <name type="scientific">Oribacterium parvum ACB1</name>
    <dbReference type="NCBI Taxonomy" id="796943"/>
    <lineage>
        <taxon>Bacteria</taxon>
        <taxon>Bacillati</taxon>
        <taxon>Bacillota</taxon>
        <taxon>Clostridia</taxon>
        <taxon>Lachnospirales</taxon>
        <taxon>Lachnospiraceae</taxon>
        <taxon>Oribacterium</taxon>
    </lineage>
</organism>
<evidence type="ECO:0000259" key="1">
    <source>
        <dbReference type="Pfam" id="PF00535"/>
    </source>
</evidence>
<proteinExistence type="predicted"/>
<feature type="domain" description="Glycosyltransferase 2-like" evidence="1">
    <location>
        <begin position="4"/>
        <end position="65"/>
    </location>
</feature>
<accession>G9WNP7</accession>
<sequence length="71" mass="8343">MKLSLTMIIKNESRCIERCLKAIIPYVDMVVLCDTGSTDGTLEICKAWEDRKFFHVFSIPWEKDFSKVRKQ</sequence>
<dbReference type="STRING" id="796943.HMPREF9625_00980"/>
<dbReference type="Pfam" id="PF00535">
    <property type="entry name" value="Glycos_transf_2"/>
    <property type="match status" value="1"/>
</dbReference>
<reference evidence="2" key="1">
    <citation type="submission" date="2011-08" db="EMBL/GenBank/DDBJ databases">
        <authorList>
            <consortium name="The Broad Institute Genome Sequencing Platform"/>
            <person name="Earl A."/>
            <person name="Ward D."/>
            <person name="Feldgarden M."/>
            <person name="Gevers D."/>
            <person name="Sizova M."/>
            <person name="Hazen A."/>
            <person name="Epstein S."/>
            <person name="Young S.K."/>
            <person name="Zeng Q."/>
            <person name="Gargeya S."/>
            <person name="Fitzgerald M."/>
            <person name="Haas B."/>
            <person name="Abouelleil A."/>
            <person name="Alvarado L."/>
            <person name="Arachchi H.M."/>
            <person name="Berlin A."/>
            <person name="Brown A."/>
            <person name="Chapman S.B."/>
            <person name="Chen Z."/>
            <person name="Dunbar C."/>
            <person name="Freedman E."/>
            <person name="Gearin G."/>
            <person name="Gellesch M."/>
            <person name="Goldberg J."/>
            <person name="Griggs A."/>
            <person name="Gujja S."/>
            <person name="Heiman D."/>
            <person name="Howarth C."/>
            <person name="Larson L."/>
            <person name="Lui A."/>
            <person name="MacDonald P.J.P."/>
            <person name="Montmayeur A."/>
            <person name="Murphy C."/>
            <person name="Neiman D."/>
            <person name="Pearson M."/>
            <person name="Priest M."/>
            <person name="Roberts A."/>
            <person name="Saif S."/>
            <person name="Shea T."/>
            <person name="Shenoy N."/>
            <person name="Sisk P."/>
            <person name="Stolte C."/>
            <person name="Sykes S."/>
            <person name="Wortman J."/>
            <person name="Nusbaum C."/>
            <person name="Birren B."/>
        </authorList>
    </citation>
    <scope>NUCLEOTIDE SEQUENCE</scope>
    <source>
        <strain evidence="2">ACB1</strain>
    </source>
</reference>
<dbReference type="Gene3D" id="3.90.550.10">
    <property type="entry name" value="Spore Coat Polysaccharide Biosynthesis Protein SpsA, Chain A"/>
    <property type="match status" value="1"/>
</dbReference>
<protein>
    <recommendedName>
        <fullName evidence="1">Glycosyltransferase 2-like domain-containing protein</fullName>
    </recommendedName>
</protein>
<dbReference type="HOGENOM" id="CLU_2736123_0_0_9"/>
<dbReference type="RefSeq" id="WP_009534836.1">
    <property type="nucleotide sequence ID" value="NZ_KE148312.1"/>
</dbReference>
<dbReference type="AlphaFoldDB" id="G9WNP7"/>
<comment type="caution">
    <text evidence="2">The sequence shown here is derived from an EMBL/GenBank/DDBJ whole genome shotgun (WGS) entry which is preliminary data.</text>
</comment>
<dbReference type="PANTHER" id="PTHR43630">
    <property type="entry name" value="POLY-BETA-1,6-N-ACETYL-D-GLUCOSAMINE SYNTHASE"/>
    <property type="match status" value="1"/>
</dbReference>
<dbReference type="PANTHER" id="PTHR43630:SF2">
    <property type="entry name" value="GLYCOSYLTRANSFERASE"/>
    <property type="match status" value="1"/>
</dbReference>
<reference evidence="2" key="2">
    <citation type="submission" date="2013-03" db="EMBL/GenBank/DDBJ databases">
        <title>The Genome Sequence of Oribacterium sp. ACB1.</title>
        <authorList>
            <consortium name="The Broad Institute Genomics Platform"/>
            <consortium name="The Broad Institute Genome Sequencing Center for Infectious Disease"/>
            <person name="Earl A."/>
            <person name="Ward D."/>
            <person name="Feldgarden M."/>
            <person name="Gevers D."/>
            <person name="Sizova M."/>
            <person name="Hazen A."/>
            <person name="Epstein S."/>
            <person name="Walker B."/>
            <person name="Young S."/>
            <person name="Zeng Q."/>
            <person name="Gargeya S."/>
            <person name="Fitzgerald M."/>
            <person name="Haas B."/>
            <person name="Abouelleil A."/>
            <person name="Allen A.W."/>
            <person name="Alvarado L."/>
            <person name="Arachchi H.M."/>
            <person name="Berlin A.M."/>
            <person name="Chapman S.B."/>
            <person name="Gainer-Dewar J."/>
            <person name="Goldberg J."/>
            <person name="Griggs A."/>
            <person name="Gujja S."/>
            <person name="Hansen M."/>
            <person name="Howarth C."/>
            <person name="Imamovic A."/>
            <person name="Ireland A."/>
            <person name="Larimer J."/>
            <person name="McCowan C."/>
            <person name="Murphy C."/>
            <person name="Pearson M."/>
            <person name="Poon T.W."/>
            <person name="Priest M."/>
            <person name="Roberts A."/>
            <person name="Saif S."/>
            <person name="Shea T."/>
            <person name="Sisk P."/>
            <person name="Sykes S."/>
            <person name="Wortman J."/>
            <person name="Nusbaum C."/>
            <person name="Birren B."/>
        </authorList>
    </citation>
    <scope>NUCLEOTIDE SEQUENCE [LARGE SCALE GENOMIC DNA]</scope>
    <source>
        <strain evidence="2">ACB1</strain>
    </source>
</reference>